<dbReference type="Gene3D" id="3.40.50.300">
    <property type="entry name" value="P-loop containing nucleotide triphosphate hydrolases"/>
    <property type="match status" value="2"/>
</dbReference>
<feature type="domain" description="UvrD-like helicase C-terminal" evidence="3">
    <location>
        <begin position="416"/>
        <end position="465"/>
    </location>
</feature>
<keyword evidence="4" id="KW-0540">Nuclease</keyword>
<keyword evidence="4" id="KW-0378">Hydrolase</keyword>
<proteinExistence type="predicted"/>
<evidence type="ECO:0000313" key="5">
    <source>
        <dbReference type="Proteomes" id="UP000198034"/>
    </source>
</evidence>
<protein>
    <submittedName>
        <fullName evidence="4">ATP-dependent endonuclease</fullName>
    </submittedName>
</protein>
<reference evidence="4 5" key="1">
    <citation type="journal article" date="2017" name="Infect. Genet. Evol.">
        <title>Comparative genome analysis of fish pathogen Flavobacterium columnare reveals extensive sequence diversity within the species.</title>
        <authorList>
            <person name="Kayansamruaj P."/>
            <person name="Dong H.T."/>
            <person name="Hirono I."/>
            <person name="Kondo H."/>
            <person name="Senapin S."/>
            <person name="Rodkhum C."/>
        </authorList>
    </citation>
    <scope>NUCLEOTIDE SEQUENCE [LARGE SCALE GENOMIC DNA]</scope>
    <source>
        <strain evidence="4 5">1214</strain>
    </source>
</reference>
<evidence type="ECO:0000313" key="4">
    <source>
        <dbReference type="EMBL" id="OWP75798.1"/>
    </source>
</evidence>
<dbReference type="InterPro" id="IPR027785">
    <property type="entry name" value="UvrD-like_helicase_C"/>
</dbReference>
<dbReference type="EMBL" id="MTCY01000035">
    <property type="protein sequence ID" value="OWP75798.1"/>
    <property type="molecule type" value="Genomic_DNA"/>
</dbReference>
<dbReference type="InterPro" id="IPR050534">
    <property type="entry name" value="Coronavir_polyprotein_1ab"/>
</dbReference>
<gene>
    <name evidence="4" type="ORF">BWK62_11085</name>
</gene>
<dbReference type="AlphaFoldDB" id="A0A246G904"/>
<dbReference type="Proteomes" id="UP000198034">
    <property type="component" value="Unassembled WGS sequence"/>
</dbReference>
<dbReference type="CDD" id="cd17933">
    <property type="entry name" value="DEXSc_RecD-like"/>
    <property type="match status" value="1"/>
</dbReference>
<keyword evidence="2" id="KW-0067">ATP-binding</keyword>
<name>A0A246G904_9FLAO</name>
<dbReference type="PANTHER" id="PTHR43788:SF6">
    <property type="entry name" value="DNA HELICASE B"/>
    <property type="match status" value="1"/>
</dbReference>
<dbReference type="InterPro" id="IPR027417">
    <property type="entry name" value="P-loop_NTPase"/>
</dbReference>
<dbReference type="CDD" id="cd18809">
    <property type="entry name" value="SF1_C_RecD"/>
    <property type="match status" value="1"/>
</dbReference>
<dbReference type="OrthoDB" id="9803432at2"/>
<dbReference type="PANTHER" id="PTHR43788">
    <property type="entry name" value="DNA2/NAM7 HELICASE FAMILY MEMBER"/>
    <property type="match status" value="1"/>
</dbReference>
<evidence type="ECO:0000256" key="2">
    <source>
        <dbReference type="ARBA" id="ARBA00022840"/>
    </source>
</evidence>
<keyword evidence="1" id="KW-0547">Nucleotide-binding</keyword>
<keyword evidence="4" id="KW-0255">Endonuclease</keyword>
<dbReference type="Pfam" id="PF13538">
    <property type="entry name" value="UvrD_C_2"/>
    <property type="match status" value="1"/>
</dbReference>
<dbReference type="GO" id="GO:0003678">
    <property type="term" value="F:DNA helicase activity"/>
    <property type="evidence" value="ECO:0007669"/>
    <property type="project" value="UniProtKB-ARBA"/>
</dbReference>
<dbReference type="SUPFAM" id="SSF52540">
    <property type="entry name" value="P-loop containing nucleoside triphosphate hydrolases"/>
    <property type="match status" value="1"/>
</dbReference>
<dbReference type="GO" id="GO:0005524">
    <property type="term" value="F:ATP binding"/>
    <property type="evidence" value="ECO:0007669"/>
    <property type="project" value="UniProtKB-KW"/>
</dbReference>
<sequence length="474" mass="54737">MSSRLFYSILRKRFPFQPTVKQDVFFGKVAEFVESFNKNELFVLKGYAGTGKTTLISTIVNHLGEVQKKYVLLAPTGRAAKVISNYSDKQAFTIHKKIYFPKKGSGGGVSFTMQTNKHTNTIFIVDESSMISDVDTDSKMYENGSLLDDLISYVYSGQNCKMILIGDTAQLPPVNLDISPALNIETLSLNYDKEVYSIELDEVMRQEVNSGILYNATELRELLKDHFITDFQFKLKGFKDIVRLTDGYDIQDAINQSYSNYSIEDTTFIVRSNKRANQYNQQIRAKILGKESELSAGDFLMVVKNNYFWLKDSDEAGFIANGDIIEVLEIRSIKELYGFRFAVVKIRMVDYPNQRPLDTILLLDTIMSESPSLTYEESSRLYQEVMKDYENERAQYKRYQKVKNNEYFNALQVKFSYAITCHKSQGGQWNTVFIEQPYLASDIDRDFVRWLYTAMTRAKDKLYLIGFKDEFFNT</sequence>
<accession>A0A246G904</accession>
<dbReference type="GO" id="GO:0004519">
    <property type="term" value="F:endonuclease activity"/>
    <property type="evidence" value="ECO:0007669"/>
    <property type="project" value="UniProtKB-KW"/>
</dbReference>
<comment type="caution">
    <text evidence="4">The sequence shown here is derived from an EMBL/GenBank/DDBJ whole genome shotgun (WGS) entry which is preliminary data.</text>
</comment>
<evidence type="ECO:0000259" key="3">
    <source>
        <dbReference type="Pfam" id="PF13538"/>
    </source>
</evidence>
<organism evidence="4 5">
    <name type="scientific">Flavobacterium columnare</name>
    <dbReference type="NCBI Taxonomy" id="996"/>
    <lineage>
        <taxon>Bacteria</taxon>
        <taxon>Pseudomonadati</taxon>
        <taxon>Bacteroidota</taxon>
        <taxon>Flavobacteriia</taxon>
        <taxon>Flavobacteriales</taxon>
        <taxon>Flavobacteriaceae</taxon>
        <taxon>Flavobacterium</taxon>
    </lineage>
</organism>
<dbReference type="Pfam" id="PF13245">
    <property type="entry name" value="AAA_19"/>
    <property type="match status" value="1"/>
</dbReference>
<evidence type="ECO:0000256" key="1">
    <source>
        <dbReference type="ARBA" id="ARBA00022741"/>
    </source>
</evidence>